<dbReference type="EMBL" id="CP067977">
    <property type="protein sequence ID" value="QQQ19763.1"/>
    <property type="molecule type" value="Genomic_DNA"/>
</dbReference>
<dbReference type="Gene3D" id="3.30.200.20">
    <property type="entry name" value="Phosphorylase Kinase, domain 1"/>
    <property type="match status" value="1"/>
</dbReference>
<dbReference type="PANTHER" id="PTHR47829">
    <property type="entry name" value="HYDROLASE, PUTATIVE (AFU_ORTHOLOGUE AFUA_1G12880)-RELATED"/>
    <property type="match status" value="1"/>
</dbReference>
<dbReference type="Proteomes" id="UP000595448">
    <property type="component" value="Chromosome"/>
</dbReference>
<dbReference type="Pfam" id="PF01636">
    <property type="entry name" value="APH"/>
    <property type="match status" value="1"/>
</dbReference>
<dbReference type="PANTHER" id="PTHR47829:SF1">
    <property type="entry name" value="HAD FAMILY PHOSPHATASE"/>
    <property type="match status" value="1"/>
</dbReference>
<evidence type="ECO:0000313" key="2">
    <source>
        <dbReference type="EMBL" id="QQQ19763.1"/>
    </source>
</evidence>
<dbReference type="InterPro" id="IPR011009">
    <property type="entry name" value="Kinase-like_dom_sf"/>
</dbReference>
<protein>
    <submittedName>
        <fullName evidence="2">Phosphotransferase family protein</fullName>
    </submittedName>
</protein>
<reference evidence="2 3" key="1">
    <citation type="submission" date="2021-01" db="EMBL/GenBank/DDBJ databases">
        <title>Brevundimonas vitis sp. nov., an bacterium isolated from grape (Vitis vinifera).</title>
        <authorList>
            <person name="Jiang L."/>
            <person name="Lee J."/>
        </authorList>
    </citation>
    <scope>NUCLEOTIDE SEQUENCE [LARGE SCALE GENOMIC DNA]</scope>
    <source>
        <strain evidence="2 3">GRTSA-9</strain>
    </source>
</reference>
<dbReference type="InterPro" id="IPR002575">
    <property type="entry name" value="Aminoglycoside_PTrfase"/>
</dbReference>
<evidence type="ECO:0000313" key="3">
    <source>
        <dbReference type="Proteomes" id="UP000595448"/>
    </source>
</evidence>
<dbReference type="InterPro" id="IPR041726">
    <property type="entry name" value="ACAD10_11_N"/>
</dbReference>
<feature type="domain" description="Aminoglycoside phosphotransferase" evidence="1">
    <location>
        <begin position="29"/>
        <end position="279"/>
    </location>
</feature>
<dbReference type="SUPFAM" id="SSF56112">
    <property type="entry name" value="Protein kinase-like (PK-like)"/>
    <property type="match status" value="1"/>
</dbReference>
<sequence>MTQDEISRLTAWLDENAPQLGTGPLATCVLSGGASNLVMAIRRGDGAEVVLRRPPTRPRPDSEKIIGREARVLAALSGTDVPHPAFIAYCDDPDVIGVRFYLMALVDGWLGHYETPPAPFDRPGPDRRSIGFALVDGIARLANVDYRAVGLEGFGRPEGFLERQVERWRSQLASYAETENYPGRDIPGLAYAADWLSANRPKASPAGIIHGDYSFANCLFERTTPARVAAMIDWELATVGDPLLDLGWVCYGFRGRNDPDPAGYFDATDFPYREELAEYYAERTGRSVEHLTYYMVLAQYKLAVIMERHYARFLSGRQAHAADSENFVLRLAAKAGAMARAHG</sequence>
<dbReference type="Gene3D" id="3.90.1200.10">
    <property type="match status" value="1"/>
</dbReference>
<dbReference type="RefSeq" id="WP_201104154.1">
    <property type="nucleotide sequence ID" value="NZ_CP067977.1"/>
</dbReference>
<name>A0ABX7BQ83_9CAUL</name>
<dbReference type="CDD" id="cd05154">
    <property type="entry name" value="ACAD10_11_N-like"/>
    <property type="match status" value="1"/>
</dbReference>
<gene>
    <name evidence="2" type="ORF">JIP62_06675</name>
</gene>
<dbReference type="InterPro" id="IPR052898">
    <property type="entry name" value="ACAD10-like"/>
</dbReference>
<organism evidence="2 3">
    <name type="scientific">Brevundimonas vitisensis</name>
    <dbReference type="NCBI Taxonomy" id="2800818"/>
    <lineage>
        <taxon>Bacteria</taxon>
        <taxon>Pseudomonadati</taxon>
        <taxon>Pseudomonadota</taxon>
        <taxon>Alphaproteobacteria</taxon>
        <taxon>Caulobacterales</taxon>
        <taxon>Caulobacteraceae</taxon>
        <taxon>Brevundimonas</taxon>
    </lineage>
</organism>
<proteinExistence type="predicted"/>
<keyword evidence="3" id="KW-1185">Reference proteome</keyword>
<accession>A0ABX7BQ83</accession>
<evidence type="ECO:0000259" key="1">
    <source>
        <dbReference type="Pfam" id="PF01636"/>
    </source>
</evidence>